<dbReference type="GO" id="GO:0000145">
    <property type="term" value="C:exocyst"/>
    <property type="evidence" value="ECO:0007669"/>
    <property type="project" value="InterPro"/>
</dbReference>
<dbReference type="InterPro" id="IPR016159">
    <property type="entry name" value="Cullin_repeat-like_dom_sf"/>
</dbReference>
<dbReference type="SUPFAM" id="SSF74788">
    <property type="entry name" value="Cullin repeat-like"/>
    <property type="match status" value="1"/>
</dbReference>
<feature type="compositionally biased region" description="Low complexity" evidence="2">
    <location>
        <begin position="275"/>
        <end position="289"/>
    </location>
</feature>
<evidence type="ECO:0000313" key="4">
    <source>
        <dbReference type="Proteomes" id="UP000792457"/>
    </source>
</evidence>
<dbReference type="PANTHER" id="PTHR12542:SF41">
    <property type="entry name" value="EXOCYST COMPLEX COMPONENT 7"/>
    <property type="match status" value="1"/>
</dbReference>
<evidence type="ECO:0000256" key="1">
    <source>
        <dbReference type="ARBA" id="ARBA00026169"/>
    </source>
</evidence>
<feature type="compositionally biased region" description="Polar residues" evidence="2">
    <location>
        <begin position="261"/>
        <end position="273"/>
    </location>
</feature>
<dbReference type="Proteomes" id="UP000792457">
    <property type="component" value="Unassembled WGS sequence"/>
</dbReference>
<accession>A0A8K0P746</accession>
<proteinExistence type="predicted"/>
<dbReference type="GO" id="GO:0006887">
    <property type="term" value="P:exocytosis"/>
    <property type="evidence" value="ECO:0007669"/>
    <property type="project" value="InterPro"/>
</dbReference>
<dbReference type="PANTHER" id="PTHR12542">
    <property type="entry name" value="EXOCYST COMPLEX PROTEIN EXO70"/>
    <property type="match status" value="1"/>
</dbReference>
<comment type="caution">
    <text evidence="3">The sequence shown here is derived from an EMBL/GenBank/DDBJ whole genome shotgun (WGS) entry which is preliminary data.</text>
</comment>
<protein>
    <recommendedName>
        <fullName evidence="1">Exocyst complex component 7</fullName>
    </recommendedName>
</protein>
<dbReference type="InterPro" id="IPR004140">
    <property type="entry name" value="Exo70"/>
</dbReference>
<feature type="region of interest" description="Disordered" evidence="2">
    <location>
        <begin position="247"/>
        <end position="308"/>
    </location>
</feature>
<organism evidence="3 4">
    <name type="scientific">Ladona fulva</name>
    <name type="common">Scarce chaser dragonfly</name>
    <name type="synonym">Libellula fulva</name>
    <dbReference type="NCBI Taxonomy" id="123851"/>
    <lineage>
        <taxon>Eukaryota</taxon>
        <taxon>Metazoa</taxon>
        <taxon>Ecdysozoa</taxon>
        <taxon>Arthropoda</taxon>
        <taxon>Hexapoda</taxon>
        <taxon>Insecta</taxon>
        <taxon>Pterygota</taxon>
        <taxon>Palaeoptera</taxon>
        <taxon>Odonata</taxon>
        <taxon>Epiprocta</taxon>
        <taxon>Anisoptera</taxon>
        <taxon>Libelluloidea</taxon>
        <taxon>Libellulidae</taxon>
        <taxon>Ladona</taxon>
    </lineage>
</organism>
<evidence type="ECO:0000256" key="2">
    <source>
        <dbReference type="SAM" id="MobiDB-lite"/>
    </source>
</evidence>
<keyword evidence="4" id="KW-1185">Reference proteome</keyword>
<dbReference type="OrthoDB" id="1922221at2759"/>
<evidence type="ECO:0000313" key="3">
    <source>
        <dbReference type="EMBL" id="KAG8235567.1"/>
    </source>
</evidence>
<dbReference type="EMBL" id="KZ308925">
    <property type="protein sequence ID" value="KAG8235567.1"/>
    <property type="molecule type" value="Genomic_DNA"/>
</dbReference>
<reference evidence="3" key="2">
    <citation type="submission" date="2017-10" db="EMBL/GenBank/DDBJ databases">
        <title>Ladona fulva Genome sequencing and assembly.</title>
        <authorList>
            <person name="Murali S."/>
            <person name="Richards S."/>
            <person name="Bandaranaike D."/>
            <person name="Bellair M."/>
            <person name="Blankenburg K."/>
            <person name="Chao H."/>
            <person name="Dinh H."/>
            <person name="Doddapaneni H."/>
            <person name="Dugan-Rocha S."/>
            <person name="Elkadiri S."/>
            <person name="Gnanaolivu R."/>
            <person name="Hernandez B."/>
            <person name="Skinner E."/>
            <person name="Javaid M."/>
            <person name="Lee S."/>
            <person name="Li M."/>
            <person name="Ming W."/>
            <person name="Munidasa M."/>
            <person name="Muniz J."/>
            <person name="Nguyen L."/>
            <person name="Hughes D."/>
            <person name="Osuji N."/>
            <person name="Pu L.-L."/>
            <person name="Puazo M."/>
            <person name="Qu C."/>
            <person name="Quiroz J."/>
            <person name="Raj R."/>
            <person name="Weissenberger G."/>
            <person name="Xin Y."/>
            <person name="Zou X."/>
            <person name="Han Y."/>
            <person name="Worley K."/>
            <person name="Muzny D."/>
            <person name="Gibbs R."/>
        </authorList>
    </citation>
    <scope>NUCLEOTIDE SEQUENCE</scope>
    <source>
        <strain evidence="3">Sampled in the wild</strain>
    </source>
</reference>
<reference evidence="3" key="1">
    <citation type="submission" date="2013-04" db="EMBL/GenBank/DDBJ databases">
        <authorList>
            <person name="Qu J."/>
            <person name="Murali S.C."/>
            <person name="Bandaranaike D."/>
            <person name="Bellair M."/>
            <person name="Blankenburg K."/>
            <person name="Chao H."/>
            <person name="Dinh H."/>
            <person name="Doddapaneni H."/>
            <person name="Downs B."/>
            <person name="Dugan-Rocha S."/>
            <person name="Elkadiri S."/>
            <person name="Gnanaolivu R.D."/>
            <person name="Hernandez B."/>
            <person name="Javaid M."/>
            <person name="Jayaseelan J.C."/>
            <person name="Lee S."/>
            <person name="Li M."/>
            <person name="Ming W."/>
            <person name="Munidasa M."/>
            <person name="Muniz J."/>
            <person name="Nguyen L."/>
            <person name="Ongeri F."/>
            <person name="Osuji N."/>
            <person name="Pu L.-L."/>
            <person name="Puazo M."/>
            <person name="Qu C."/>
            <person name="Quiroz J."/>
            <person name="Raj R."/>
            <person name="Weissenberger G."/>
            <person name="Xin Y."/>
            <person name="Zou X."/>
            <person name="Han Y."/>
            <person name="Richards S."/>
            <person name="Worley K."/>
            <person name="Muzny D."/>
            <person name="Gibbs R."/>
        </authorList>
    </citation>
    <scope>NUCLEOTIDE SEQUENCE</scope>
    <source>
        <strain evidence="3">Sampled in the wild</strain>
    </source>
</reference>
<dbReference type="AlphaFoldDB" id="A0A8K0P746"/>
<dbReference type="Pfam" id="PF20669">
    <property type="entry name" value="Exo70_N"/>
    <property type="match status" value="1"/>
</dbReference>
<dbReference type="Gene3D" id="1.20.1280.170">
    <property type="entry name" value="Exocyst complex component Exo70"/>
    <property type="match status" value="1"/>
</dbReference>
<name>A0A8K0P746_LADFU</name>
<gene>
    <name evidence="3" type="ORF">J437_LFUL013117</name>
</gene>
<sequence>MIEASERKFQIESKLGKELNNLNSLKEKINKSSQLTKGMVGILSSFEHRLARLEETILPVYNETGNLQRRQEHIERTLSALDHVIGFYGVSQEVEGIIRLGPGPTSAGGAGLDTFLKTMSRLQAAQEYFSKHNPESVELENVTTLFNAGGDSLSREFKEILHRNSKPVPAIVLLDLVGNDDETGGDEVVTTSPSAIAASLSHFPEGVAEELIQLADWLIVNGRDEFMNVYAKVRSTVLTRSLQALREQQRSSSGGSLQGVNAISGNSTSSPLNVSGATTSPMSTTPGSPVVKSKFQSRHETPSRRASRRLQHVIEKKANKMLLKASQTIEQSTGLTLGSRRSGMLLGKLLNANS</sequence>
<feature type="compositionally biased region" description="Low complexity" evidence="2">
    <location>
        <begin position="250"/>
        <end position="259"/>
    </location>
</feature>